<gene>
    <name evidence="2" type="ORF">SAMN02745136_00694</name>
</gene>
<dbReference type="Pfam" id="PF13349">
    <property type="entry name" value="DUF4097"/>
    <property type="match status" value="1"/>
</dbReference>
<dbReference type="Proteomes" id="UP000184386">
    <property type="component" value="Unassembled WGS sequence"/>
</dbReference>
<sequence>MNIKIKAIVCIFLIPFFIIGLAACSHITSGEISQIQKNEGALTNKIREENVDNLTVLEIKNQIGSIILKPSDGGHLKVSMDANVKATTKELAEELANRAQLNISKKGNKIRLKAVDEKNQKKDLFKLKAQKYRSTTELVIDYTVEVPANLQDIRISTNTGDIDLQNIKAAFDVNCGVGSIHSSQNIGILGNSNFTVTTGMVDIKLTELSNTKEVNAKITTGDINILLPQDARCTIETKGFMQAKEQRVMNGGGAMVKAKASMGNVYVTTDSSN</sequence>
<evidence type="ECO:0000259" key="1">
    <source>
        <dbReference type="Pfam" id="PF13349"/>
    </source>
</evidence>
<dbReference type="RefSeq" id="WP_073272887.1">
    <property type="nucleotide sequence ID" value="NZ_FRAC01000006.1"/>
</dbReference>
<accession>A0A1M6L4W5</accession>
<dbReference type="PROSITE" id="PS51257">
    <property type="entry name" value="PROKAR_LIPOPROTEIN"/>
    <property type="match status" value="1"/>
</dbReference>
<dbReference type="InterPro" id="IPR025164">
    <property type="entry name" value="Toastrack_DUF4097"/>
</dbReference>
<organism evidence="2 3">
    <name type="scientific">Anaerocolumna jejuensis DSM 15929</name>
    <dbReference type="NCBI Taxonomy" id="1121322"/>
    <lineage>
        <taxon>Bacteria</taxon>
        <taxon>Bacillati</taxon>
        <taxon>Bacillota</taxon>
        <taxon>Clostridia</taxon>
        <taxon>Lachnospirales</taxon>
        <taxon>Lachnospiraceae</taxon>
        <taxon>Anaerocolumna</taxon>
    </lineage>
</organism>
<dbReference type="AlphaFoldDB" id="A0A1M6L4W5"/>
<proteinExistence type="predicted"/>
<keyword evidence="3" id="KW-1185">Reference proteome</keyword>
<dbReference type="STRING" id="1121322.SAMN02745136_00694"/>
<protein>
    <recommendedName>
        <fullName evidence="1">DUF4097 domain-containing protein</fullName>
    </recommendedName>
</protein>
<dbReference type="OrthoDB" id="2652108at2"/>
<reference evidence="2 3" key="1">
    <citation type="submission" date="2016-11" db="EMBL/GenBank/DDBJ databases">
        <authorList>
            <person name="Jaros S."/>
            <person name="Januszkiewicz K."/>
            <person name="Wedrychowicz H."/>
        </authorList>
    </citation>
    <scope>NUCLEOTIDE SEQUENCE [LARGE SCALE GENOMIC DNA]</scope>
    <source>
        <strain evidence="2 3">DSM 15929</strain>
    </source>
</reference>
<feature type="domain" description="DUF4097" evidence="1">
    <location>
        <begin position="151"/>
        <end position="267"/>
    </location>
</feature>
<dbReference type="EMBL" id="FRAC01000006">
    <property type="protein sequence ID" value="SHJ66236.1"/>
    <property type="molecule type" value="Genomic_DNA"/>
</dbReference>
<name>A0A1M6L4W5_9FIRM</name>
<evidence type="ECO:0000313" key="3">
    <source>
        <dbReference type="Proteomes" id="UP000184386"/>
    </source>
</evidence>
<evidence type="ECO:0000313" key="2">
    <source>
        <dbReference type="EMBL" id="SHJ66236.1"/>
    </source>
</evidence>